<feature type="domain" description="Gfo/Idh/MocA-like oxidoreductase N-terminal" evidence="3">
    <location>
        <begin position="5"/>
        <end position="121"/>
    </location>
</feature>
<dbReference type="AlphaFoldDB" id="A0A5B8V5S9"/>
<keyword evidence="6" id="KW-1185">Reference proteome</keyword>
<dbReference type="EMBL" id="CP042435">
    <property type="protein sequence ID" value="QEC66183.1"/>
    <property type="molecule type" value="Genomic_DNA"/>
</dbReference>
<sequence>MNTPIKTAIIAFGAAGKFMHAPFIKTQPEHYEVIAVVERHKEDSRELFPNAKIARSLDEVLAMKELELIIITTPNDTHFPYAKAALLAGKHVVVDKPFTITSAEALELIELSKKVDKVISVFQNRRYVTDFLTIKRLLHNKLLGEVHEFEAHYDRYRPEAKPNAWREEPAPGSGILYDLGAHLIDQAFYLFGLPEEITADIRMQRSHARTVDNFELKLGYDHKKVILKSGMLVREPGPRYMIHGDIGSFIKYGEDPQEVFLRAGKLPTEVPNWGMEDESIYGLIHTDISGHTFNEKYPSVKGDYGYYYENLYKTLREDAPLRERPEHAYNVIKLIELAEESNAKKATIKCSGFIDVPYPRD</sequence>
<protein>
    <submittedName>
        <fullName evidence="5">Oxidoreductase</fullName>
    </submittedName>
</protein>
<dbReference type="GO" id="GO:0000166">
    <property type="term" value="F:nucleotide binding"/>
    <property type="evidence" value="ECO:0007669"/>
    <property type="project" value="InterPro"/>
</dbReference>
<dbReference type="InterPro" id="IPR000683">
    <property type="entry name" value="Gfo/Idh/MocA-like_OxRdtase_N"/>
</dbReference>
<evidence type="ECO:0000313" key="6">
    <source>
        <dbReference type="Proteomes" id="UP000321533"/>
    </source>
</evidence>
<dbReference type="Pfam" id="PF02894">
    <property type="entry name" value="GFO_IDH_MocA_C"/>
    <property type="match status" value="1"/>
</dbReference>
<proteinExistence type="inferred from homology"/>
<comment type="similarity">
    <text evidence="1">Belongs to the Gfo/Idh/MocA family.</text>
</comment>
<gene>
    <name evidence="5" type="ORF">FRZ67_02250</name>
</gene>
<dbReference type="PANTHER" id="PTHR43708:SF5">
    <property type="entry name" value="CONSERVED EXPRESSED OXIDOREDUCTASE (EUROFUNG)-RELATED"/>
    <property type="match status" value="1"/>
</dbReference>
<accession>A0A5B8V5S9</accession>
<dbReference type="InterPro" id="IPR036291">
    <property type="entry name" value="NAD(P)-bd_dom_sf"/>
</dbReference>
<evidence type="ECO:0000259" key="4">
    <source>
        <dbReference type="Pfam" id="PF02894"/>
    </source>
</evidence>
<dbReference type="GO" id="GO:0016491">
    <property type="term" value="F:oxidoreductase activity"/>
    <property type="evidence" value="ECO:0007669"/>
    <property type="project" value="UniProtKB-KW"/>
</dbReference>
<dbReference type="Pfam" id="PF01408">
    <property type="entry name" value="GFO_IDH_MocA"/>
    <property type="match status" value="1"/>
</dbReference>
<dbReference type="InterPro" id="IPR004104">
    <property type="entry name" value="Gfo/Idh/MocA-like_OxRdtase_C"/>
</dbReference>
<dbReference type="SUPFAM" id="SSF51735">
    <property type="entry name" value="NAD(P)-binding Rossmann-fold domains"/>
    <property type="match status" value="1"/>
</dbReference>
<dbReference type="PANTHER" id="PTHR43708">
    <property type="entry name" value="CONSERVED EXPRESSED OXIDOREDUCTASE (EUROFUNG)"/>
    <property type="match status" value="1"/>
</dbReference>
<name>A0A5B8V5S9_9BACT</name>
<evidence type="ECO:0000256" key="1">
    <source>
        <dbReference type="ARBA" id="ARBA00010928"/>
    </source>
</evidence>
<dbReference type="InterPro" id="IPR051317">
    <property type="entry name" value="Gfo/Idh/MocA_oxidoreduct"/>
</dbReference>
<dbReference type="Gene3D" id="3.30.360.10">
    <property type="entry name" value="Dihydrodipicolinate Reductase, domain 2"/>
    <property type="match status" value="1"/>
</dbReference>
<reference evidence="5 6" key="1">
    <citation type="journal article" date="2016" name="Int. J. Syst. Evol. Microbiol.">
        <title>Panacibacter ginsenosidivorans gen. nov., sp. nov., with ginsenoside converting activity isolated from soil of a ginseng field.</title>
        <authorList>
            <person name="Siddiqi M.Z."/>
            <person name="Muhammad Shafi S."/>
            <person name="Choi K.D."/>
            <person name="Im W.T."/>
        </authorList>
    </citation>
    <scope>NUCLEOTIDE SEQUENCE [LARGE SCALE GENOMIC DNA]</scope>
    <source>
        <strain evidence="5 6">Gsoil1550</strain>
    </source>
</reference>
<dbReference type="Proteomes" id="UP000321533">
    <property type="component" value="Chromosome"/>
</dbReference>
<evidence type="ECO:0000313" key="5">
    <source>
        <dbReference type="EMBL" id="QEC66183.1"/>
    </source>
</evidence>
<dbReference type="OrthoDB" id="9815825at2"/>
<evidence type="ECO:0000259" key="3">
    <source>
        <dbReference type="Pfam" id="PF01408"/>
    </source>
</evidence>
<keyword evidence="2" id="KW-0560">Oxidoreductase</keyword>
<evidence type="ECO:0000256" key="2">
    <source>
        <dbReference type="ARBA" id="ARBA00023002"/>
    </source>
</evidence>
<feature type="domain" description="Gfo/Idh/MocA-like oxidoreductase C-terminal" evidence="4">
    <location>
        <begin position="135"/>
        <end position="349"/>
    </location>
</feature>
<dbReference type="Gene3D" id="3.40.50.720">
    <property type="entry name" value="NAD(P)-binding Rossmann-like Domain"/>
    <property type="match status" value="1"/>
</dbReference>
<organism evidence="5 6">
    <name type="scientific">Panacibacter ginsenosidivorans</name>
    <dbReference type="NCBI Taxonomy" id="1813871"/>
    <lineage>
        <taxon>Bacteria</taxon>
        <taxon>Pseudomonadati</taxon>
        <taxon>Bacteroidota</taxon>
        <taxon>Chitinophagia</taxon>
        <taxon>Chitinophagales</taxon>
        <taxon>Chitinophagaceae</taxon>
        <taxon>Panacibacter</taxon>
    </lineage>
</organism>
<dbReference type="RefSeq" id="WP_147187983.1">
    <property type="nucleotide sequence ID" value="NZ_CP042435.1"/>
</dbReference>
<dbReference type="KEGG" id="pgin:FRZ67_02250"/>